<accession>A0A098DCK0</accession>
<reference evidence="2" key="4">
    <citation type="submission" date="2017-01" db="UniProtKB">
        <authorList>
            <consortium name="EnsemblFungi"/>
        </authorList>
    </citation>
    <scope>IDENTIFICATION</scope>
    <source>
        <strain evidence="2">PH-1 / ATCC MYA-4620 / FGSC 9075 / NRRL 31084</strain>
    </source>
</reference>
<reference evidence="2 3" key="2">
    <citation type="journal article" date="2010" name="Nature">
        <title>Comparative genomics reveals mobile pathogenicity chromosomes in Fusarium.</title>
        <authorList>
            <person name="Ma L.J."/>
            <person name="van der Does H.C."/>
            <person name="Borkovich K.A."/>
            <person name="Coleman J.J."/>
            <person name="Daboussi M.J."/>
            <person name="Di Pietro A."/>
            <person name="Dufresne M."/>
            <person name="Freitag M."/>
            <person name="Grabherr M."/>
            <person name="Henrissat B."/>
            <person name="Houterman P.M."/>
            <person name="Kang S."/>
            <person name="Shim W.B."/>
            <person name="Woloshuk C."/>
            <person name="Xie X."/>
            <person name="Xu J.R."/>
            <person name="Antoniw J."/>
            <person name="Baker S.E."/>
            <person name="Bluhm B.H."/>
            <person name="Breakspear A."/>
            <person name="Brown D.W."/>
            <person name="Butchko R.A."/>
            <person name="Chapman S."/>
            <person name="Coulson R."/>
            <person name="Coutinho P.M."/>
            <person name="Danchin E.G."/>
            <person name="Diener A."/>
            <person name="Gale L.R."/>
            <person name="Gardiner D.M."/>
            <person name="Goff S."/>
            <person name="Hammond-Kosack K.E."/>
            <person name="Hilburn K."/>
            <person name="Hua-Van A."/>
            <person name="Jonkers W."/>
            <person name="Kazan K."/>
            <person name="Kodira C.D."/>
            <person name="Koehrsen M."/>
            <person name="Kumar L."/>
            <person name="Lee Y.H."/>
            <person name="Li L."/>
            <person name="Manners J.M."/>
            <person name="Miranda-Saavedra D."/>
            <person name="Mukherjee M."/>
            <person name="Park G."/>
            <person name="Park J."/>
            <person name="Park S.Y."/>
            <person name="Proctor R.H."/>
            <person name="Regev A."/>
            <person name="Ruiz-Roldan M.C."/>
            <person name="Sain D."/>
            <person name="Sakthikumar S."/>
            <person name="Sykes S."/>
            <person name="Schwartz D.C."/>
            <person name="Turgeon B.G."/>
            <person name="Wapinski I."/>
            <person name="Yoder O."/>
            <person name="Young S."/>
            <person name="Zeng Q."/>
            <person name="Zhou S."/>
            <person name="Galagan J."/>
            <person name="Cuomo C.A."/>
            <person name="Kistler H.C."/>
            <person name="Rep M."/>
        </authorList>
    </citation>
    <scope>GENOME REANNOTATION</scope>
    <source>
        <strain evidence="3">ATCC MYA-4620 / CBS 123657 / FGSC 9075 / NRRL 31084 / PH-1</strain>
        <strain evidence="2">PH-1 / ATCC MYA-4620 / FGSC 9075 / NRRL 31084</strain>
    </source>
</reference>
<dbReference type="EnsemblFungi" id="CEF76663">
    <property type="protein sequence ID" value="CEF76663"/>
    <property type="gene ID" value="FGRRES_13384"/>
</dbReference>
<dbReference type="EMBL" id="HG970333">
    <property type="protein sequence ID" value="CEF76663.1"/>
    <property type="molecule type" value="Genomic_DNA"/>
</dbReference>
<reference evidence="2 3" key="1">
    <citation type="journal article" date="2007" name="Science">
        <title>The Fusarium graminearum genome reveals a link between localized polymorphism and pathogen specialization.</title>
        <authorList>
            <person name="Cuomo C.A."/>
            <person name="Gueldener U."/>
            <person name="Xu J.-R."/>
            <person name="Trail F."/>
            <person name="Turgeon B.G."/>
            <person name="Di Pietro A."/>
            <person name="Walton J.D."/>
            <person name="Ma L.-J."/>
            <person name="Baker S.E."/>
            <person name="Rep M."/>
            <person name="Adam G."/>
            <person name="Antoniw J."/>
            <person name="Baldwin T."/>
            <person name="Calvo S.E."/>
            <person name="Chang Y.-L."/>
            <person name="DeCaprio D."/>
            <person name="Gale L.R."/>
            <person name="Gnerre S."/>
            <person name="Goswami R.S."/>
            <person name="Hammond-Kosack K."/>
            <person name="Harris L.J."/>
            <person name="Hilburn K."/>
            <person name="Kennell J.C."/>
            <person name="Kroken S."/>
            <person name="Magnuson J.K."/>
            <person name="Mannhaupt G."/>
            <person name="Mauceli E.W."/>
            <person name="Mewes H.-W."/>
            <person name="Mitterbauer R."/>
            <person name="Muehlbauer G."/>
            <person name="Muensterkoetter M."/>
            <person name="Nelson D."/>
            <person name="O'Donnell K."/>
            <person name="Ouellet T."/>
            <person name="Qi W."/>
            <person name="Quesneville H."/>
            <person name="Roncero M.I.G."/>
            <person name="Seong K.-Y."/>
            <person name="Tetko I.V."/>
            <person name="Urban M."/>
            <person name="Waalwijk C."/>
            <person name="Ward T.J."/>
            <person name="Yao J."/>
            <person name="Birren B.W."/>
            <person name="Kistler H.C."/>
        </authorList>
    </citation>
    <scope>NUCLEOTIDE SEQUENCE [LARGE SCALE GENOMIC DNA]</scope>
    <source>
        <strain evidence="3">ATCC MYA-4620 / CBS 123657 / FGSC 9075 / NRRL 31084 / PH-1</strain>
        <strain evidence="2">PH-1 / ATCC MYA-4620 / FGSC 9075 / NRRL 31084</strain>
    </source>
</reference>
<dbReference type="RefSeq" id="XP_011320438.1">
    <property type="nucleotide sequence ID" value="XM_011322136.1"/>
</dbReference>
<protein>
    <submittedName>
        <fullName evidence="1">Chromosome 2, complete genome</fullName>
    </submittedName>
</protein>
<accession>I1S954</accession>
<evidence type="ECO:0000313" key="3">
    <source>
        <dbReference type="Proteomes" id="UP000070720"/>
    </source>
</evidence>
<proteinExistence type="predicted"/>
<dbReference type="VEuPathDB" id="FungiDB:FGRAMPH1_01G09721"/>
<reference evidence="1 3" key="3">
    <citation type="journal article" date="2015" name="BMC Genomics">
        <title>The completed genome sequence of the pathogenic ascomycete fungus Fusarium graminearum.</title>
        <authorList>
            <person name="King R."/>
            <person name="Urban M."/>
            <person name="Hammond-Kosack M.C."/>
            <person name="Hassani-Pak K."/>
            <person name="Hammond-Kosack K.E."/>
        </authorList>
    </citation>
    <scope>NUCLEOTIDE SEQUENCE [LARGE SCALE GENOMIC DNA]</scope>
    <source>
        <strain evidence="3">ATCC MYA-4620 / CBS 123657 / FGSC 9075 / NRRL 31084 / PH-1</strain>
        <strain evidence="1">PH-1</strain>
    </source>
</reference>
<dbReference type="InParanoid" id="I1S954"/>
<organism evidence="1 3">
    <name type="scientific">Gibberella zeae (strain ATCC MYA-4620 / CBS 123657 / FGSC 9075 / NRRL 31084 / PH-1)</name>
    <name type="common">Wheat head blight fungus</name>
    <name type="synonym">Fusarium graminearum</name>
    <dbReference type="NCBI Taxonomy" id="229533"/>
    <lineage>
        <taxon>Eukaryota</taxon>
        <taxon>Fungi</taxon>
        <taxon>Dikarya</taxon>
        <taxon>Ascomycota</taxon>
        <taxon>Pezizomycotina</taxon>
        <taxon>Sordariomycetes</taxon>
        <taxon>Hypocreomycetidae</taxon>
        <taxon>Hypocreales</taxon>
        <taxon>Nectriaceae</taxon>
        <taxon>Fusarium</taxon>
    </lineage>
</organism>
<gene>
    <name evidence="1" type="ORF">FGRAMPH1_01T09721</name>
</gene>
<evidence type="ECO:0000313" key="2">
    <source>
        <dbReference type="EnsemblFungi" id="CEF76663"/>
    </source>
</evidence>
<dbReference type="KEGG" id="fgr:FGSG_13384"/>
<keyword evidence="3" id="KW-1185">Reference proteome</keyword>
<name>I1S954_GIBZE</name>
<evidence type="ECO:0000313" key="1">
    <source>
        <dbReference type="EMBL" id="CEF76663.1"/>
    </source>
</evidence>
<dbReference type="AlphaFoldDB" id="I1S954"/>
<dbReference type="HOGENOM" id="CLU_2026959_0_0_1"/>
<dbReference type="Proteomes" id="UP000070720">
    <property type="component" value="Chromosome 2"/>
</dbReference>
<sequence>MRTPSAVAGQCRSKYYENSSKSQELLLVEEPVRPVNSVKSDLGTGLARASKRTKSRKLIHSADRQSSNLFNSNVILSISTSQTHKTKLMECLGLTPLKGLATETQSLLIVVEVGVMILCLAA</sequence>